<dbReference type="InterPro" id="IPR006390">
    <property type="entry name" value="DHP_synth_dom"/>
</dbReference>
<proteinExistence type="inferred from homology"/>
<feature type="domain" description="Pterin-binding" evidence="14">
    <location>
        <begin position="15"/>
        <end position="274"/>
    </location>
</feature>
<dbReference type="CDD" id="cd00739">
    <property type="entry name" value="DHPS"/>
    <property type="match status" value="1"/>
</dbReference>
<dbReference type="GO" id="GO:0004156">
    <property type="term" value="F:dihydropteroate synthase activity"/>
    <property type="evidence" value="ECO:0007669"/>
    <property type="project" value="UniProtKB-EC"/>
</dbReference>
<evidence type="ECO:0000256" key="6">
    <source>
        <dbReference type="ARBA" id="ARBA00016919"/>
    </source>
</evidence>
<keyword evidence="7 12" id="KW-0808">Transferase</keyword>
<evidence type="ECO:0000256" key="13">
    <source>
        <dbReference type="SAM" id="MobiDB-lite"/>
    </source>
</evidence>
<comment type="catalytic activity">
    <reaction evidence="1">
        <text>(7,8-dihydropterin-6-yl)methyl diphosphate + 4-aminobenzoate = 7,8-dihydropteroate + diphosphate</text>
        <dbReference type="Rhea" id="RHEA:19949"/>
        <dbReference type="ChEBI" id="CHEBI:17836"/>
        <dbReference type="ChEBI" id="CHEBI:17839"/>
        <dbReference type="ChEBI" id="CHEBI:33019"/>
        <dbReference type="ChEBI" id="CHEBI:72950"/>
        <dbReference type="EC" id="2.5.1.15"/>
    </reaction>
</comment>
<dbReference type="PROSITE" id="PS00793">
    <property type="entry name" value="DHPS_2"/>
    <property type="match status" value="1"/>
</dbReference>
<comment type="function">
    <text evidence="12">Catalyzes the condensation of para-aminobenzoate (pABA) with 6-hydroxymethyl-7,8-dihydropterin diphosphate (DHPt-PP) to form 7,8-dihydropteroate (H2Pte), the immediate precursor of folate derivatives.</text>
</comment>
<evidence type="ECO:0000256" key="5">
    <source>
        <dbReference type="ARBA" id="ARBA00012458"/>
    </source>
</evidence>
<dbReference type="PROSITE" id="PS00792">
    <property type="entry name" value="DHPS_1"/>
    <property type="match status" value="1"/>
</dbReference>
<sequence>MTNPQVSGLPEYGRCAVFGILNITPDSFSDGGANFAAEDAIARGLDAVARGVDVLDVGGESTRPGAARVSVAEELRRVLPVVEALAEAGAVVSVDTMRAQVARRCAEAGARIVNDVSGGLADPEMFPTVADLGLPYILMHWRGHSVDMNARAVYEDVIEQVRTELAERLEAAVAAGIAPERVVLDPGLGFAKNAEHDWALLRGQEYLTRALGRPLLIGHSRKRFLGALLPGPDGTPRPPGERDAATVAVAAVAASRGAWAVRVHAGPAAADAVRAVAAMSPVEPTEPTAAAAGPAGHGDGEDAR</sequence>
<evidence type="ECO:0000256" key="3">
    <source>
        <dbReference type="ARBA" id="ARBA00004763"/>
    </source>
</evidence>
<protein>
    <recommendedName>
        <fullName evidence="6 12">Dihydropteroate synthase</fullName>
        <shortName evidence="12">DHPS</shortName>
        <ecNumber evidence="5 12">2.5.1.15</ecNumber>
    </recommendedName>
    <alternativeName>
        <fullName evidence="11 12">Dihydropteroate pyrophosphorylase</fullName>
    </alternativeName>
</protein>
<dbReference type="PANTHER" id="PTHR20941">
    <property type="entry name" value="FOLATE SYNTHESIS PROTEINS"/>
    <property type="match status" value="1"/>
</dbReference>
<dbReference type="SUPFAM" id="SSF51717">
    <property type="entry name" value="Dihydropteroate synthetase-like"/>
    <property type="match status" value="1"/>
</dbReference>
<dbReference type="InterPro" id="IPR000489">
    <property type="entry name" value="Pterin-binding_dom"/>
</dbReference>
<dbReference type="PANTHER" id="PTHR20941:SF1">
    <property type="entry name" value="FOLIC ACID SYNTHESIS PROTEIN FOL1"/>
    <property type="match status" value="1"/>
</dbReference>
<evidence type="ECO:0000256" key="2">
    <source>
        <dbReference type="ARBA" id="ARBA00001946"/>
    </source>
</evidence>
<comment type="similarity">
    <text evidence="4 12">Belongs to the DHPS family.</text>
</comment>
<evidence type="ECO:0000256" key="11">
    <source>
        <dbReference type="ARBA" id="ARBA00030193"/>
    </source>
</evidence>
<dbReference type="GO" id="GO:0046654">
    <property type="term" value="P:tetrahydrofolate biosynthetic process"/>
    <property type="evidence" value="ECO:0007669"/>
    <property type="project" value="TreeGrafter"/>
</dbReference>
<evidence type="ECO:0000256" key="12">
    <source>
        <dbReference type="RuleBase" id="RU361205"/>
    </source>
</evidence>
<dbReference type="InterPro" id="IPR045031">
    <property type="entry name" value="DHP_synth-like"/>
</dbReference>
<dbReference type="PROSITE" id="PS50972">
    <property type="entry name" value="PTERIN_BINDING"/>
    <property type="match status" value="1"/>
</dbReference>
<keyword evidence="10 12" id="KW-0289">Folate biosynthesis</keyword>
<dbReference type="EMBL" id="JAGSOG010000321">
    <property type="protein sequence ID" value="MBR7838721.1"/>
    <property type="molecule type" value="Genomic_DNA"/>
</dbReference>
<evidence type="ECO:0000256" key="9">
    <source>
        <dbReference type="ARBA" id="ARBA00022842"/>
    </source>
</evidence>
<reference evidence="15" key="1">
    <citation type="submission" date="2021-04" db="EMBL/GenBank/DDBJ databases">
        <title>Genome based classification of Actinospica acidithermotolerans sp. nov., an actinobacterium isolated from an Indonesian hot spring.</title>
        <authorList>
            <person name="Kusuma A.B."/>
            <person name="Putra K.E."/>
            <person name="Nafisah S."/>
            <person name="Loh J."/>
            <person name="Nouioui I."/>
            <person name="Goodfellow M."/>
        </authorList>
    </citation>
    <scope>NUCLEOTIDE SEQUENCE</scope>
    <source>
        <strain evidence="15">CSCA 57</strain>
    </source>
</reference>
<accession>A0A941IW78</accession>
<dbReference type="Gene3D" id="3.20.20.20">
    <property type="entry name" value="Dihydropteroate synthase-like"/>
    <property type="match status" value="1"/>
</dbReference>
<evidence type="ECO:0000313" key="15">
    <source>
        <dbReference type="EMBL" id="MBR7838721.1"/>
    </source>
</evidence>
<dbReference type="AlphaFoldDB" id="A0A941IW78"/>
<gene>
    <name evidence="15" type="primary">folP</name>
    <name evidence="15" type="ORF">KDL01_35965</name>
</gene>
<dbReference type="InterPro" id="IPR011005">
    <property type="entry name" value="Dihydropteroate_synth-like_sf"/>
</dbReference>
<evidence type="ECO:0000256" key="8">
    <source>
        <dbReference type="ARBA" id="ARBA00022723"/>
    </source>
</evidence>
<comment type="pathway">
    <text evidence="3 12">Cofactor biosynthesis; tetrahydrofolate biosynthesis; 7,8-dihydrofolate from 2-amino-4-hydroxy-6-hydroxymethyl-7,8-dihydropteridine diphosphate and 4-aminobenzoate: step 1/2.</text>
</comment>
<feature type="region of interest" description="Disordered" evidence="13">
    <location>
        <begin position="280"/>
        <end position="304"/>
    </location>
</feature>
<dbReference type="Pfam" id="PF00809">
    <property type="entry name" value="Pterin_bind"/>
    <property type="match status" value="1"/>
</dbReference>
<keyword evidence="16" id="KW-1185">Reference proteome</keyword>
<dbReference type="RefSeq" id="WP_212533170.1">
    <property type="nucleotide sequence ID" value="NZ_JAGSOG010000321.1"/>
</dbReference>
<dbReference type="FunFam" id="3.20.20.20:FF:000006">
    <property type="entry name" value="Dihydropteroate synthase"/>
    <property type="match status" value="1"/>
</dbReference>
<dbReference type="GO" id="GO:0005829">
    <property type="term" value="C:cytosol"/>
    <property type="evidence" value="ECO:0007669"/>
    <property type="project" value="TreeGrafter"/>
</dbReference>
<keyword evidence="9 12" id="KW-0460">Magnesium</keyword>
<evidence type="ECO:0000256" key="7">
    <source>
        <dbReference type="ARBA" id="ARBA00022679"/>
    </source>
</evidence>
<dbReference type="Proteomes" id="UP000675781">
    <property type="component" value="Unassembled WGS sequence"/>
</dbReference>
<evidence type="ECO:0000259" key="14">
    <source>
        <dbReference type="PROSITE" id="PS50972"/>
    </source>
</evidence>
<evidence type="ECO:0000256" key="10">
    <source>
        <dbReference type="ARBA" id="ARBA00022909"/>
    </source>
</evidence>
<feature type="compositionally biased region" description="Low complexity" evidence="13">
    <location>
        <begin position="280"/>
        <end position="294"/>
    </location>
</feature>
<evidence type="ECO:0000256" key="1">
    <source>
        <dbReference type="ARBA" id="ARBA00000012"/>
    </source>
</evidence>
<dbReference type="NCBIfam" id="TIGR01496">
    <property type="entry name" value="DHPS"/>
    <property type="match status" value="1"/>
</dbReference>
<dbReference type="GO" id="GO:0046872">
    <property type="term" value="F:metal ion binding"/>
    <property type="evidence" value="ECO:0007669"/>
    <property type="project" value="UniProtKB-KW"/>
</dbReference>
<name>A0A941IW78_9ACTN</name>
<keyword evidence="8 12" id="KW-0479">Metal-binding</keyword>
<dbReference type="EC" id="2.5.1.15" evidence="5 12"/>
<comment type="caution">
    <text evidence="15">The sequence shown here is derived from an EMBL/GenBank/DDBJ whole genome shotgun (WGS) entry which is preliminary data.</text>
</comment>
<comment type="cofactor">
    <cofactor evidence="2 12">
        <name>Mg(2+)</name>
        <dbReference type="ChEBI" id="CHEBI:18420"/>
    </cofactor>
</comment>
<evidence type="ECO:0000256" key="4">
    <source>
        <dbReference type="ARBA" id="ARBA00009503"/>
    </source>
</evidence>
<dbReference type="GO" id="GO:0046656">
    <property type="term" value="P:folic acid biosynthetic process"/>
    <property type="evidence" value="ECO:0007669"/>
    <property type="project" value="UniProtKB-KW"/>
</dbReference>
<organism evidence="15 16">
    <name type="scientific">Actinospica durhamensis</name>
    <dbReference type="NCBI Taxonomy" id="1508375"/>
    <lineage>
        <taxon>Bacteria</taxon>
        <taxon>Bacillati</taxon>
        <taxon>Actinomycetota</taxon>
        <taxon>Actinomycetes</taxon>
        <taxon>Catenulisporales</taxon>
        <taxon>Actinospicaceae</taxon>
        <taxon>Actinospica</taxon>
    </lineage>
</organism>
<evidence type="ECO:0000313" key="16">
    <source>
        <dbReference type="Proteomes" id="UP000675781"/>
    </source>
</evidence>